<dbReference type="RefSeq" id="XP_069202911.1">
    <property type="nucleotide sequence ID" value="XM_069345083.1"/>
</dbReference>
<feature type="compositionally biased region" description="Polar residues" evidence="11">
    <location>
        <begin position="1"/>
        <end position="14"/>
    </location>
</feature>
<keyword evidence="3" id="KW-0813">Transport</keyword>
<proteinExistence type="inferred from homology"/>
<evidence type="ECO:0000256" key="5">
    <source>
        <dbReference type="ARBA" id="ARBA00022927"/>
    </source>
</evidence>
<evidence type="ECO:0000313" key="12">
    <source>
        <dbReference type="EMBL" id="KAL1306639.1"/>
    </source>
</evidence>
<evidence type="ECO:0000256" key="10">
    <source>
        <dbReference type="ARBA" id="ARBA00029983"/>
    </source>
</evidence>
<dbReference type="PANTHER" id="PTHR12960:SF0">
    <property type="entry name" value="MRNA EXPORT FACTOR GLE1"/>
    <property type="match status" value="1"/>
</dbReference>
<dbReference type="Pfam" id="PF07817">
    <property type="entry name" value="GLE1"/>
    <property type="match status" value="1"/>
</dbReference>
<keyword evidence="13" id="KW-1185">Reference proteome</keyword>
<evidence type="ECO:0000256" key="2">
    <source>
        <dbReference type="ARBA" id="ARBA00011056"/>
    </source>
</evidence>
<protein>
    <recommendedName>
        <fullName evidence="9">mRNA export factor GLE1</fullName>
    </recommendedName>
    <alternativeName>
        <fullName evidence="10">Nucleoporin GLE1</fullName>
    </alternativeName>
</protein>
<dbReference type="Gene3D" id="1.25.40.510">
    <property type="entry name" value="GLE1-like"/>
    <property type="match status" value="1"/>
</dbReference>
<comment type="caution">
    <text evidence="12">The sequence shown here is derived from an EMBL/GenBank/DDBJ whole genome shotgun (WGS) entry which is preliminary data.</text>
</comment>
<dbReference type="GeneID" id="95979015"/>
<dbReference type="InterPro" id="IPR012476">
    <property type="entry name" value="GLE1"/>
</dbReference>
<evidence type="ECO:0000256" key="7">
    <source>
        <dbReference type="ARBA" id="ARBA00023132"/>
    </source>
</evidence>
<name>A0ABR3PKH2_9PEZI</name>
<comment type="subcellular location">
    <subcellularLocation>
        <location evidence="1">Nucleus</location>
        <location evidence="1">Nuclear pore complex</location>
    </subcellularLocation>
</comment>
<dbReference type="InterPro" id="IPR038506">
    <property type="entry name" value="GLE1-like_sf"/>
</dbReference>
<keyword evidence="5" id="KW-0653">Protein transport</keyword>
<feature type="compositionally biased region" description="Basic and acidic residues" evidence="11">
    <location>
        <begin position="84"/>
        <end position="192"/>
    </location>
</feature>
<evidence type="ECO:0000256" key="4">
    <source>
        <dbReference type="ARBA" id="ARBA00022816"/>
    </source>
</evidence>
<evidence type="ECO:0000256" key="6">
    <source>
        <dbReference type="ARBA" id="ARBA00023010"/>
    </source>
</evidence>
<dbReference type="PANTHER" id="PTHR12960">
    <property type="entry name" value="GLE-1-RELATED"/>
    <property type="match status" value="1"/>
</dbReference>
<evidence type="ECO:0000256" key="11">
    <source>
        <dbReference type="SAM" id="MobiDB-lite"/>
    </source>
</evidence>
<accession>A0ABR3PKH2</accession>
<keyword evidence="6" id="KW-0811">Translocation</keyword>
<feature type="region of interest" description="Disordered" evidence="11">
    <location>
        <begin position="84"/>
        <end position="233"/>
    </location>
</feature>
<evidence type="ECO:0000256" key="1">
    <source>
        <dbReference type="ARBA" id="ARBA00004567"/>
    </source>
</evidence>
<keyword evidence="8" id="KW-0539">Nucleus</keyword>
<sequence length="559" mass="63152">MSSPWKRSETSNPSARGLRDDMRNRRSGQHSPYRPKTDSVASSVWEEFNRLYIDEDRGFHKGLDDQLAEQERLHKEALAIAAAEHERVRESAERARERVELEIERERKRREEEELRVLDAARREKVEREAAERKRLKEELERQAEDQKKRLAEEKDIETTRTRLAEQKRREEEEAGQKKKQEDEERERKSKEQASSAAAAATKATENAQAQPAAAAPSTAQAQPTPSAPVNQIVQSGAPSLTNSAAEREATHRRYLGLHKRLKEMRKYVVSESKKSPALKKQLGDWRRKVVQTVGQLTTEKGGNRKPLLDMTQTLQQAQQFSEPSVDVSSYIISTATDGSPIPMSGAFIYLLNILSKSVISQLINEASVSPKIAEPIGIMAVSIFSQPLFKAKDRTVSLIDILLAKYHAVCPILWGIYGSEKTAQGRTRIGWWKEDGSWVGEQRHIERMTGLGAGYGALALRDFSKSKNDNPYPPSNYWKSLSYIVNTPPTEAQPTHFYVLKALIDGYIPRFVGFYGQAGLVALRKALVDFPAQAPRNPARDAVLVMPETFKRDLKLTL</sequence>
<evidence type="ECO:0000256" key="9">
    <source>
        <dbReference type="ARBA" id="ARBA00026227"/>
    </source>
</evidence>
<feature type="region of interest" description="Disordered" evidence="11">
    <location>
        <begin position="1"/>
        <end position="40"/>
    </location>
</feature>
<feature type="compositionally biased region" description="Low complexity" evidence="11">
    <location>
        <begin position="193"/>
        <end position="229"/>
    </location>
</feature>
<evidence type="ECO:0000256" key="3">
    <source>
        <dbReference type="ARBA" id="ARBA00022448"/>
    </source>
</evidence>
<evidence type="ECO:0000256" key="8">
    <source>
        <dbReference type="ARBA" id="ARBA00023242"/>
    </source>
</evidence>
<comment type="similarity">
    <text evidence="2">Belongs to the GLE1 family.</text>
</comment>
<organism evidence="12 13">
    <name type="scientific">Neodothiora populina</name>
    <dbReference type="NCBI Taxonomy" id="2781224"/>
    <lineage>
        <taxon>Eukaryota</taxon>
        <taxon>Fungi</taxon>
        <taxon>Dikarya</taxon>
        <taxon>Ascomycota</taxon>
        <taxon>Pezizomycotina</taxon>
        <taxon>Dothideomycetes</taxon>
        <taxon>Dothideomycetidae</taxon>
        <taxon>Dothideales</taxon>
        <taxon>Dothioraceae</taxon>
        <taxon>Neodothiora</taxon>
    </lineage>
</organism>
<dbReference type="Proteomes" id="UP001562354">
    <property type="component" value="Unassembled WGS sequence"/>
</dbReference>
<dbReference type="EMBL" id="JBFMKM010000004">
    <property type="protein sequence ID" value="KAL1306639.1"/>
    <property type="molecule type" value="Genomic_DNA"/>
</dbReference>
<evidence type="ECO:0000313" key="13">
    <source>
        <dbReference type="Proteomes" id="UP001562354"/>
    </source>
</evidence>
<gene>
    <name evidence="12" type="ORF">AAFC00_005316</name>
</gene>
<keyword evidence="4" id="KW-0509">mRNA transport</keyword>
<keyword evidence="7" id="KW-0906">Nuclear pore complex</keyword>
<reference evidence="12 13" key="1">
    <citation type="submission" date="2024-07" db="EMBL/GenBank/DDBJ databases">
        <title>Draft sequence of the Neodothiora populina.</title>
        <authorList>
            <person name="Drown D.D."/>
            <person name="Schuette U.S."/>
            <person name="Buechlein A.B."/>
            <person name="Rusch D.R."/>
            <person name="Winton L.W."/>
            <person name="Adams G.A."/>
        </authorList>
    </citation>
    <scope>NUCLEOTIDE SEQUENCE [LARGE SCALE GENOMIC DNA]</scope>
    <source>
        <strain evidence="12 13">CPC 39397</strain>
    </source>
</reference>